<accession>E3RN63</accession>
<dbReference type="AlphaFoldDB" id="E3RN63"/>
<dbReference type="InterPro" id="IPR056924">
    <property type="entry name" value="SH3_Tf2-1"/>
</dbReference>
<protein>
    <recommendedName>
        <fullName evidence="1">Tf2-1-like SH3-like domain-containing protein</fullName>
    </recommendedName>
</protein>
<gene>
    <name evidence="2" type="ORF">PTT_09988</name>
</gene>
<dbReference type="EMBL" id="GL534157">
    <property type="protein sequence ID" value="EFQ92836.1"/>
    <property type="molecule type" value="Genomic_DNA"/>
</dbReference>
<sequence length="70" mass="8175">NLRVGLFEILEIIGPVNYKLRLPLGMRIYPVFYKKLLEPAPLDAELATDVELEDDEYEVEEIKDLRKDGR</sequence>
<keyword evidence="3" id="KW-1185">Reference proteome</keyword>
<reference evidence="2 3" key="1">
    <citation type="journal article" date="2010" name="Genome Biol.">
        <title>A first genome assembly of the barley fungal pathogen Pyrenophora teres f. teres.</title>
        <authorList>
            <person name="Ellwood S.R."/>
            <person name="Liu Z."/>
            <person name="Syme R.A."/>
            <person name="Lai Z."/>
            <person name="Hane J.K."/>
            <person name="Keiper F."/>
            <person name="Moffat C.S."/>
            <person name="Oliver R.P."/>
            <person name="Friesen T.L."/>
        </authorList>
    </citation>
    <scope>NUCLEOTIDE SEQUENCE [LARGE SCALE GENOMIC DNA]</scope>
    <source>
        <strain evidence="2 3">0-1</strain>
    </source>
</reference>
<dbReference type="Proteomes" id="UP000001067">
    <property type="component" value="Unassembled WGS sequence"/>
</dbReference>
<evidence type="ECO:0000259" key="1">
    <source>
        <dbReference type="Pfam" id="PF24626"/>
    </source>
</evidence>
<dbReference type="Pfam" id="PF24626">
    <property type="entry name" value="SH3_Tf2-1"/>
    <property type="match status" value="1"/>
</dbReference>
<dbReference type="HOGENOM" id="CLU_211836_0_0_1"/>
<dbReference type="OrthoDB" id="3252795at2759"/>
<evidence type="ECO:0000313" key="2">
    <source>
        <dbReference type="EMBL" id="EFQ92836.1"/>
    </source>
</evidence>
<dbReference type="KEGG" id="pte:PTT_09988"/>
<name>E3RN63_PYRTT</name>
<organism evidence="3">
    <name type="scientific">Pyrenophora teres f. teres (strain 0-1)</name>
    <name type="common">Barley net blotch fungus</name>
    <name type="synonym">Drechslera teres f. teres</name>
    <dbReference type="NCBI Taxonomy" id="861557"/>
    <lineage>
        <taxon>Eukaryota</taxon>
        <taxon>Fungi</taxon>
        <taxon>Dikarya</taxon>
        <taxon>Ascomycota</taxon>
        <taxon>Pezizomycotina</taxon>
        <taxon>Dothideomycetes</taxon>
        <taxon>Pleosporomycetidae</taxon>
        <taxon>Pleosporales</taxon>
        <taxon>Pleosporineae</taxon>
        <taxon>Pleosporaceae</taxon>
        <taxon>Pyrenophora</taxon>
    </lineage>
</organism>
<proteinExistence type="predicted"/>
<feature type="non-terminal residue" evidence="2">
    <location>
        <position position="1"/>
    </location>
</feature>
<evidence type="ECO:0000313" key="3">
    <source>
        <dbReference type="Proteomes" id="UP000001067"/>
    </source>
</evidence>
<feature type="domain" description="Tf2-1-like SH3-like" evidence="1">
    <location>
        <begin position="4"/>
        <end position="39"/>
    </location>
</feature>